<dbReference type="EMBL" id="KB031070">
    <property type="protein sequence ID" value="ELK04480.1"/>
    <property type="molecule type" value="Genomic_DNA"/>
</dbReference>
<dbReference type="Proteomes" id="UP000010552">
    <property type="component" value="Unassembled WGS sequence"/>
</dbReference>
<accession>L5JYT8</accession>
<comment type="subcellular location">
    <subcellularLocation>
        <location evidence="1">Endomembrane system</location>
    </subcellularLocation>
</comment>
<name>L5JYT8_PTEAL</name>
<dbReference type="InterPro" id="IPR002017">
    <property type="entry name" value="Spectrin_repeat"/>
</dbReference>
<dbReference type="InParanoid" id="L5JYT8"/>
<evidence type="ECO:0000256" key="3">
    <source>
        <dbReference type="ARBA" id="ARBA00022737"/>
    </source>
</evidence>
<evidence type="ECO:0000256" key="4">
    <source>
        <dbReference type="ARBA" id="ARBA00023136"/>
    </source>
</evidence>
<sequence length="586" mass="67560">MEAQEERLKTLQKPESVISVQNMLLDCQSLQDEAESSEGSWQKLQEVIGRLKVYCPSVAEIIEEKCQDIHIRWTQVNQDIADQLRKAQSLLQLWKVHTSAHTEAVARLEQQEVKYRQPANINMSGDNLEEILTSALRDIKVGAKPRRKTKGQDRAMTQGLDRPQGQRIGSGQELQHDVQKTKEAFLQNSTLLDRLPQPTESDTHFVLSQFKDFGDRLESLKGLIMHEEENLDKLHQQEKEGNPESFLNHVLALTAQSPDVEHLNEISLKLPLSDIAVKTLQNINWRWIQAMATALEHCRSEQSISAILFQLSELQEIGLNKKFLYCCEKWVQLLEKTEEIIKENIADSLPALLEQQKTYEDSLTICFSPRLGFVSKFAKLKNQWQSAARGIRQRKREVDGLVRQWQYFTTSKEDLHRFLADASHVLSAVKSQDCYNLCQTRSLIHELKELDKSLGNWTQNFKELHTMKTYLAQQHLVEDVMVLKEQIRAFAQTMGGPLLKKLCVWLVQMENKVLQAADISIEEMIEKLQKDCMEEINLFSESKLQLKQMGDQLIKASSKTRAAEIDDKLNEINDHWQHLFDVIGSR</sequence>
<dbReference type="Gene3D" id="1.20.58.60">
    <property type="match status" value="2"/>
</dbReference>
<evidence type="ECO:0000256" key="1">
    <source>
        <dbReference type="ARBA" id="ARBA00004308"/>
    </source>
</evidence>
<keyword evidence="4" id="KW-0472">Membrane</keyword>
<evidence type="ECO:0000313" key="7">
    <source>
        <dbReference type="Proteomes" id="UP000010552"/>
    </source>
</evidence>
<dbReference type="PANTHER" id="PTHR14514:SF4">
    <property type="entry name" value="NESPRIN-2"/>
    <property type="match status" value="1"/>
</dbReference>
<proteinExistence type="predicted"/>
<evidence type="ECO:0000256" key="2">
    <source>
        <dbReference type="ARBA" id="ARBA00022553"/>
    </source>
</evidence>
<evidence type="ECO:0000256" key="5">
    <source>
        <dbReference type="SAM" id="MobiDB-lite"/>
    </source>
</evidence>
<dbReference type="AlphaFoldDB" id="L5JYT8"/>
<gene>
    <name evidence="6" type="ORF">PAL_GLEAN10002749</name>
</gene>
<protein>
    <submittedName>
        <fullName evidence="6">Nesprin-2</fullName>
    </submittedName>
</protein>
<keyword evidence="3" id="KW-0677">Repeat</keyword>
<dbReference type="Pfam" id="PF00435">
    <property type="entry name" value="Spectrin"/>
    <property type="match status" value="1"/>
</dbReference>
<dbReference type="PANTHER" id="PTHR14514">
    <property type="entry name" value="PKA ANCHORING PROTEIN"/>
    <property type="match status" value="1"/>
</dbReference>
<dbReference type="STRING" id="9402.L5JYT8"/>
<dbReference type="SUPFAM" id="SSF46966">
    <property type="entry name" value="Spectrin repeat"/>
    <property type="match status" value="3"/>
</dbReference>
<feature type="region of interest" description="Disordered" evidence="5">
    <location>
        <begin position="144"/>
        <end position="170"/>
    </location>
</feature>
<keyword evidence="7" id="KW-1185">Reference proteome</keyword>
<reference evidence="7" key="1">
    <citation type="journal article" date="2013" name="Science">
        <title>Comparative analysis of bat genomes provides insight into the evolution of flight and immunity.</title>
        <authorList>
            <person name="Zhang G."/>
            <person name="Cowled C."/>
            <person name="Shi Z."/>
            <person name="Huang Z."/>
            <person name="Bishop-Lilly K.A."/>
            <person name="Fang X."/>
            <person name="Wynne J.W."/>
            <person name="Xiong Z."/>
            <person name="Baker M.L."/>
            <person name="Zhao W."/>
            <person name="Tachedjian M."/>
            <person name="Zhu Y."/>
            <person name="Zhou P."/>
            <person name="Jiang X."/>
            <person name="Ng J."/>
            <person name="Yang L."/>
            <person name="Wu L."/>
            <person name="Xiao J."/>
            <person name="Feng Y."/>
            <person name="Chen Y."/>
            <person name="Sun X."/>
            <person name="Zhang Y."/>
            <person name="Marsh G.A."/>
            <person name="Crameri G."/>
            <person name="Broder C.C."/>
            <person name="Frey K.G."/>
            <person name="Wang L.F."/>
            <person name="Wang J."/>
        </authorList>
    </citation>
    <scope>NUCLEOTIDE SEQUENCE [LARGE SCALE GENOMIC DNA]</scope>
</reference>
<keyword evidence="2" id="KW-0597">Phosphoprotein</keyword>
<evidence type="ECO:0000313" key="6">
    <source>
        <dbReference type="EMBL" id="ELK04480.1"/>
    </source>
</evidence>
<organism evidence="6 7">
    <name type="scientific">Pteropus alecto</name>
    <name type="common">Black flying fox</name>
    <dbReference type="NCBI Taxonomy" id="9402"/>
    <lineage>
        <taxon>Eukaryota</taxon>
        <taxon>Metazoa</taxon>
        <taxon>Chordata</taxon>
        <taxon>Craniata</taxon>
        <taxon>Vertebrata</taxon>
        <taxon>Euteleostomi</taxon>
        <taxon>Mammalia</taxon>
        <taxon>Eutheria</taxon>
        <taxon>Laurasiatheria</taxon>
        <taxon>Chiroptera</taxon>
        <taxon>Yinpterochiroptera</taxon>
        <taxon>Pteropodoidea</taxon>
        <taxon>Pteropodidae</taxon>
        <taxon>Pteropodinae</taxon>
        <taxon>Pteropus</taxon>
    </lineage>
</organism>